<evidence type="ECO:0000256" key="2">
    <source>
        <dbReference type="ARBA" id="ARBA00023136"/>
    </source>
</evidence>
<evidence type="ECO:0000256" key="3">
    <source>
        <dbReference type="SAM" id="MobiDB-lite"/>
    </source>
</evidence>
<dbReference type="PANTHER" id="PTHR22550:SF5">
    <property type="entry name" value="LEUCINE ZIPPER PROTEIN 4"/>
    <property type="match status" value="1"/>
</dbReference>
<accession>A0ABS4KTP4</accession>
<proteinExistence type="inferred from homology"/>
<name>A0ABS4KTP4_9CLOT</name>
<protein>
    <submittedName>
        <fullName evidence="5">Spore germination protein KA</fullName>
    </submittedName>
</protein>
<feature type="region of interest" description="Disordered" evidence="3">
    <location>
        <begin position="435"/>
        <end position="463"/>
    </location>
</feature>
<feature type="transmembrane region" description="Helical" evidence="4">
    <location>
        <begin position="240"/>
        <end position="262"/>
    </location>
</feature>
<organism evidence="5 6">
    <name type="scientific">Clostridium algifaecis</name>
    <dbReference type="NCBI Taxonomy" id="1472040"/>
    <lineage>
        <taxon>Bacteria</taxon>
        <taxon>Bacillati</taxon>
        <taxon>Bacillota</taxon>
        <taxon>Clostridia</taxon>
        <taxon>Eubacteriales</taxon>
        <taxon>Clostridiaceae</taxon>
        <taxon>Clostridium</taxon>
    </lineage>
</organism>
<evidence type="ECO:0000313" key="5">
    <source>
        <dbReference type="EMBL" id="MBP2032960.1"/>
    </source>
</evidence>
<evidence type="ECO:0000256" key="1">
    <source>
        <dbReference type="ARBA" id="ARBA00005278"/>
    </source>
</evidence>
<keyword evidence="4" id="KW-0812">Transmembrane</keyword>
<feature type="transmembrane region" description="Helical" evidence="4">
    <location>
        <begin position="366"/>
        <end position="391"/>
    </location>
</feature>
<dbReference type="EMBL" id="JAGGLM010000009">
    <property type="protein sequence ID" value="MBP2032960.1"/>
    <property type="molecule type" value="Genomic_DNA"/>
</dbReference>
<dbReference type="PANTHER" id="PTHR22550">
    <property type="entry name" value="SPORE GERMINATION PROTEIN"/>
    <property type="match status" value="1"/>
</dbReference>
<comment type="caution">
    <text evidence="5">The sequence shown here is derived from an EMBL/GenBank/DDBJ whole genome shotgun (WGS) entry which is preliminary data.</text>
</comment>
<dbReference type="InterPro" id="IPR050768">
    <property type="entry name" value="UPF0353/GerABKA_families"/>
</dbReference>
<feature type="compositionally biased region" description="Basic residues" evidence="3">
    <location>
        <begin position="436"/>
        <end position="446"/>
    </location>
</feature>
<comment type="similarity">
    <text evidence="1">Belongs to the GerABKA family.</text>
</comment>
<dbReference type="InterPro" id="IPR004995">
    <property type="entry name" value="Spore_Ger"/>
</dbReference>
<feature type="compositionally biased region" description="Basic and acidic residues" evidence="3">
    <location>
        <begin position="447"/>
        <end position="463"/>
    </location>
</feature>
<evidence type="ECO:0000313" key="6">
    <source>
        <dbReference type="Proteomes" id="UP001519307"/>
    </source>
</evidence>
<keyword evidence="6" id="KW-1185">Reference proteome</keyword>
<feature type="transmembrane region" description="Helical" evidence="4">
    <location>
        <begin position="282"/>
        <end position="300"/>
    </location>
</feature>
<evidence type="ECO:0000256" key="4">
    <source>
        <dbReference type="SAM" id="Phobius"/>
    </source>
</evidence>
<gene>
    <name evidence="5" type="ORF">J2Z42_001639</name>
</gene>
<feature type="transmembrane region" description="Helical" evidence="4">
    <location>
        <begin position="321"/>
        <end position="346"/>
    </location>
</feature>
<dbReference type="Pfam" id="PF03323">
    <property type="entry name" value="GerA"/>
    <property type="match status" value="1"/>
</dbReference>
<dbReference type="PIRSF" id="PIRSF005690">
    <property type="entry name" value="GerBA"/>
    <property type="match status" value="1"/>
</dbReference>
<reference evidence="5 6" key="1">
    <citation type="submission" date="2021-03" db="EMBL/GenBank/DDBJ databases">
        <title>Genomic Encyclopedia of Type Strains, Phase IV (KMG-IV): sequencing the most valuable type-strain genomes for metagenomic binning, comparative biology and taxonomic classification.</title>
        <authorList>
            <person name="Goeker M."/>
        </authorList>
    </citation>
    <scope>NUCLEOTIDE SEQUENCE [LARGE SCALE GENOMIC DNA]</scope>
    <source>
        <strain evidence="5 6">DSM 28783</strain>
    </source>
</reference>
<sequence length="463" mass="52384">MIETNLIETSVIQKLTNKCEEYTYYPGTKKYSKYLFGIRDEDIYRSMGNIVDSILSGKLILFIDGLNEAMVININKPPARNIEEPKVETIIRGPREGFTESIGVNMTLIRKKIKSTNLKMESFKIGRETRTDIVITYLSNIANPKIINEVKERLNKIDIDAVIGANYIKEYLIDDPISSFPTMFSTERPDVAASKILDGRICILVDGTPLAITVPSLFPEFLISNEDYYLRFIPGTINRWIRYLSFVFTLTLPGFYLAITTFHQEVIPTPLLITFIKARSRVPYSALFECILMLLMYEILREAGIRMPRTVGQAMSVVGALVLGQAAVEAGIVSVPMVIVISVTAISSFAIPSIEMYEAVILPRFIFTLLGGFFGLLGLICGIIILFMSLISKRSFGVPYMAPLAPFIGEDFPDLIIRRPIWFKFKRPHFITGKPSFKRKPKSHIKSIKEEQSKAIKEKENKE</sequence>
<keyword evidence="4" id="KW-1133">Transmembrane helix</keyword>
<keyword evidence="2 4" id="KW-0472">Membrane</keyword>
<dbReference type="Proteomes" id="UP001519307">
    <property type="component" value="Unassembled WGS sequence"/>
</dbReference>